<name>A0A730I3Y8_SALET</name>
<proteinExistence type="predicted"/>
<gene>
    <name evidence="2" type="ORF">G4A10_004671</name>
</gene>
<dbReference type="Pfam" id="PF13935">
    <property type="entry name" value="Ead_Ea22"/>
    <property type="match status" value="1"/>
</dbReference>
<reference evidence="2" key="1">
    <citation type="journal article" date="2018" name="Genome Biol.">
        <title>SKESA: strategic k-mer extension for scrupulous assemblies.</title>
        <authorList>
            <person name="Souvorov A."/>
            <person name="Agarwala R."/>
            <person name="Lipman D.J."/>
        </authorList>
    </citation>
    <scope>NUCLEOTIDE SEQUENCE</scope>
    <source>
        <strain evidence="2">12-7957</strain>
    </source>
</reference>
<reference evidence="2" key="2">
    <citation type="submission" date="2018-07" db="EMBL/GenBank/DDBJ databases">
        <authorList>
            <consortium name="NCBI Pathogen Detection Project"/>
        </authorList>
    </citation>
    <scope>NUCLEOTIDE SEQUENCE</scope>
    <source>
        <strain evidence="2">12-7957</strain>
    </source>
</reference>
<sequence length="142" mass="16443">MNIDKRALREVAERATQGPWEMEQENIWFTDEDGYTKHLAYVEQGDDVDDKQDHYNTAYIAAANPATMLALLDENIQLQREKDAIEAVALALRDDMRQAREQLAAAEQERENWRISFDNERYRADKLAAALNAEREKLVMAN</sequence>
<keyword evidence="1" id="KW-0175">Coiled coil</keyword>
<evidence type="ECO:0000256" key="1">
    <source>
        <dbReference type="SAM" id="Coils"/>
    </source>
</evidence>
<feature type="coiled-coil region" evidence="1">
    <location>
        <begin position="82"/>
        <end position="116"/>
    </location>
</feature>
<organism evidence="2">
    <name type="scientific">Salmonella enterica subsp. enterica serovar Rough O:-:-</name>
    <dbReference type="NCBI Taxonomy" id="2579247"/>
    <lineage>
        <taxon>Bacteria</taxon>
        <taxon>Pseudomonadati</taxon>
        <taxon>Pseudomonadota</taxon>
        <taxon>Gammaproteobacteria</taxon>
        <taxon>Enterobacterales</taxon>
        <taxon>Enterobacteriaceae</taxon>
        <taxon>Salmonella</taxon>
    </lineage>
</organism>
<dbReference type="EMBL" id="DAARSP010000104">
    <property type="protein sequence ID" value="HAE3777248.1"/>
    <property type="molecule type" value="Genomic_DNA"/>
</dbReference>
<dbReference type="InterPro" id="IPR025153">
    <property type="entry name" value="Ead_Ea22"/>
</dbReference>
<feature type="non-terminal residue" evidence="2">
    <location>
        <position position="142"/>
    </location>
</feature>
<accession>A0A730I3Y8</accession>
<evidence type="ECO:0000313" key="2">
    <source>
        <dbReference type="EMBL" id="HAE3777248.1"/>
    </source>
</evidence>
<protein>
    <submittedName>
        <fullName evidence="2">Ead/Ea22-like family protein</fullName>
    </submittedName>
</protein>
<comment type="caution">
    <text evidence="2">The sequence shown here is derived from an EMBL/GenBank/DDBJ whole genome shotgun (WGS) entry which is preliminary data.</text>
</comment>
<dbReference type="AlphaFoldDB" id="A0A730I3Y8"/>